<dbReference type="OrthoDB" id="4336644at2"/>
<keyword evidence="2" id="KW-0472">Membrane</keyword>
<reference evidence="4" key="1">
    <citation type="submission" date="2015-11" db="EMBL/GenBank/DDBJ databases">
        <authorList>
            <consortium name="Cross-ministerial Strategic Innovation Promotion Program (SIP) consortium"/>
            <person name="Tomihama T."/>
            <person name="Ikenaga M."/>
            <person name="Sakai M."/>
            <person name="Okubo T."/>
            <person name="Ikeda S."/>
        </authorList>
    </citation>
    <scope>NUCLEOTIDE SEQUENCE [LARGE SCALE GENOMIC DNA]</scope>
    <source>
        <strain evidence="4">S58</strain>
    </source>
</reference>
<evidence type="ECO:0000256" key="2">
    <source>
        <dbReference type="SAM" id="Phobius"/>
    </source>
</evidence>
<reference evidence="4" key="3">
    <citation type="submission" date="2016-02" db="EMBL/GenBank/DDBJ databases">
        <title>Draft genome of pathogenic Streptomyces sp. in Japan.</title>
        <authorList>
            <person name="Tomihama T."/>
            <person name="Ikenaga M."/>
            <person name="Sakai M."/>
            <person name="Okubo T."/>
            <person name="Ikeda S."/>
        </authorList>
    </citation>
    <scope>NUCLEOTIDE SEQUENCE [LARGE SCALE GENOMIC DNA]</scope>
    <source>
        <strain evidence="4">S58</strain>
    </source>
</reference>
<sequence length="221" mass="25193">MNLRKRHPQDPRRPQPTPRPPQTEQPRDSLQDPLVAVLLYLSHLDHEHLHSEEELSRAIHDCHRSYGSVADLCVWYRQSLSVGQAVTVVQERREWALNIASHLAHRHPYDRSLPWCSGVTLAEAFRTVGADRTLRRARRRAFLVAAPVIGLYLLISCLGETADNIMATRVVGLLNVGLLLGLIQLAAVVTWVQWYAWYCRTTIDPLVESPVTPDERLEHQP</sequence>
<feature type="compositionally biased region" description="Pro residues" evidence="1">
    <location>
        <begin position="14"/>
        <end position="23"/>
    </location>
</feature>
<organism evidence="3 4">
    <name type="scientific">Streptomyces scabiei</name>
    <dbReference type="NCBI Taxonomy" id="1930"/>
    <lineage>
        <taxon>Bacteria</taxon>
        <taxon>Bacillati</taxon>
        <taxon>Actinomycetota</taxon>
        <taxon>Actinomycetes</taxon>
        <taxon>Kitasatosporales</taxon>
        <taxon>Streptomycetaceae</taxon>
        <taxon>Streptomyces</taxon>
    </lineage>
</organism>
<dbReference type="EMBL" id="BCMM01000029">
    <property type="protein sequence ID" value="GAQ65242.1"/>
    <property type="molecule type" value="Genomic_DNA"/>
</dbReference>
<accession>A0A117EF84</accession>
<feature type="region of interest" description="Disordered" evidence="1">
    <location>
        <begin position="1"/>
        <end position="29"/>
    </location>
</feature>
<evidence type="ECO:0000313" key="3">
    <source>
        <dbReference type="EMBL" id="GAQ65242.1"/>
    </source>
</evidence>
<keyword evidence="2" id="KW-0812">Transmembrane</keyword>
<evidence type="ECO:0000256" key="1">
    <source>
        <dbReference type="SAM" id="MobiDB-lite"/>
    </source>
</evidence>
<reference evidence="3 4" key="2">
    <citation type="journal article" date="2016" name="Genome Announc.">
        <title>Draft Genome Sequences of Streptomyces scabiei S58, Streptomyces turgidiscabies T45, and Streptomyces acidiscabies a10, the Pathogens of Potato Common Scab, Isolated in Japan.</title>
        <authorList>
            <person name="Tomihama T."/>
            <person name="Nishi Y."/>
            <person name="Sakai M."/>
            <person name="Ikenaga M."/>
            <person name="Okubo T."/>
            <person name="Ikeda S."/>
        </authorList>
    </citation>
    <scope>NUCLEOTIDE SEQUENCE [LARGE SCALE GENOMIC DNA]</scope>
    <source>
        <strain evidence="3 4">S58</strain>
    </source>
</reference>
<dbReference type="AlphaFoldDB" id="A0A117EF84"/>
<keyword evidence="2" id="KW-1133">Transmembrane helix</keyword>
<evidence type="ECO:0000313" key="4">
    <source>
        <dbReference type="Proteomes" id="UP000067448"/>
    </source>
</evidence>
<name>A0A117EF84_STRSC</name>
<feature type="transmembrane region" description="Helical" evidence="2">
    <location>
        <begin position="141"/>
        <end position="161"/>
    </location>
</feature>
<dbReference type="InterPro" id="IPR007436">
    <property type="entry name" value="DUF485"/>
</dbReference>
<comment type="caution">
    <text evidence="3">The sequence shown here is derived from an EMBL/GenBank/DDBJ whole genome shotgun (WGS) entry which is preliminary data.</text>
</comment>
<gene>
    <name evidence="3" type="ORF">SsS58_05651</name>
</gene>
<protein>
    <recommendedName>
        <fullName evidence="5">Integral membrane protein</fullName>
    </recommendedName>
</protein>
<dbReference type="Pfam" id="PF04341">
    <property type="entry name" value="DUF485"/>
    <property type="match status" value="1"/>
</dbReference>
<dbReference type="Proteomes" id="UP000067448">
    <property type="component" value="Unassembled WGS sequence"/>
</dbReference>
<evidence type="ECO:0008006" key="5">
    <source>
        <dbReference type="Google" id="ProtNLM"/>
    </source>
</evidence>
<feature type="transmembrane region" description="Helical" evidence="2">
    <location>
        <begin position="173"/>
        <end position="192"/>
    </location>
</feature>
<proteinExistence type="predicted"/>